<comment type="caution">
    <text evidence="2">The sequence shown here is derived from an EMBL/GenBank/DDBJ whole genome shotgun (WGS) entry which is preliminary data.</text>
</comment>
<dbReference type="PROSITE" id="PS51257">
    <property type="entry name" value="PROKAR_LIPOPROTEIN"/>
    <property type="match status" value="1"/>
</dbReference>
<evidence type="ECO:0000256" key="1">
    <source>
        <dbReference type="SAM" id="SignalP"/>
    </source>
</evidence>
<dbReference type="RefSeq" id="WP_071565181.1">
    <property type="nucleotide sequence ID" value="NZ_MIQH01001006.1"/>
</dbReference>
<dbReference type="EMBL" id="MIQH01001006">
    <property type="protein sequence ID" value="OIR23898.1"/>
    <property type="molecule type" value="Genomic_DNA"/>
</dbReference>
<protein>
    <recommendedName>
        <fullName evidence="4">LPS-assembly lipoprotein LptE</fullName>
    </recommendedName>
</protein>
<gene>
    <name evidence="2" type="ORF">BGC33_08525</name>
</gene>
<evidence type="ECO:0000313" key="3">
    <source>
        <dbReference type="Proteomes" id="UP000182798"/>
    </source>
</evidence>
<feature type="signal peptide" evidence="1">
    <location>
        <begin position="1"/>
        <end position="18"/>
    </location>
</feature>
<feature type="chain" id="PRO_5009635836" description="LPS-assembly lipoprotein LptE" evidence="1">
    <location>
        <begin position="19"/>
        <end position="148"/>
    </location>
</feature>
<dbReference type="OrthoDB" id="9804766at2"/>
<reference evidence="3" key="1">
    <citation type="submission" date="2016-09" db="EMBL/GenBank/DDBJ databases">
        <title>Genome Sequence of Bathymodiolus thermophilus sulfur-oxidizing gill endosymbiont.</title>
        <authorList>
            <person name="Ponnudurai R."/>
            <person name="Kleiner M."/>
            <person name="Sayavedra L."/>
            <person name="Thuermer A."/>
            <person name="Felbeck H."/>
            <person name="Schlueter R."/>
            <person name="Schweder T."/>
            <person name="Markert S."/>
        </authorList>
    </citation>
    <scope>NUCLEOTIDE SEQUENCE [LARGE SCALE GENOMIC DNA]</scope>
    <source>
        <strain evidence="3">BAT/CrabSpa'14</strain>
    </source>
</reference>
<proteinExistence type="predicted"/>
<accession>A0A1J5TSM2</accession>
<dbReference type="Proteomes" id="UP000182798">
    <property type="component" value="Unassembled WGS sequence"/>
</dbReference>
<evidence type="ECO:0008006" key="4">
    <source>
        <dbReference type="Google" id="ProtNLM"/>
    </source>
</evidence>
<name>A0A1J5TSM2_9GAMM</name>
<evidence type="ECO:0000313" key="2">
    <source>
        <dbReference type="EMBL" id="OIR23898.1"/>
    </source>
</evidence>
<dbReference type="Gene3D" id="3.30.160.150">
    <property type="entry name" value="Lipoprotein like domain"/>
    <property type="match status" value="1"/>
</dbReference>
<dbReference type="AlphaFoldDB" id="A0A1J5TSM2"/>
<organism evidence="2 3">
    <name type="scientific">Bathymodiolus thermophilus thioautotrophic gill symbiont</name>
    <dbReference type="NCBI Taxonomy" id="2360"/>
    <lineage>
        <taxon>Bacteria</taxon>
        <taxon>Pseudomonadati</taxon>
        <taxon>Pseudomonadota</taxon>
        <taxon>Gammaproteobacteria</taxon>
        <taxon>sulfur-oxidizing symbionts</taxon>
    </lineage>
</organism>
<keyword evidence="1" id="KW-0732">Signal</keyword>
<sequence>MSKTSLFVIILLSSLLGACDFHIPTKVVALNASITGKTDSVFAIKLKEHFDTEAAQSFIVQVGNEAQRKQAATYLDGTASSHTLTLSVPVKIFRNKKLLLSKTLSASTTTGKLSTTQANRLQIDASYTQLRSTIITELLRRLEYLDEN</sequence>